<dbReference type="InterPro" id="IPR013083">
    <property type="entry name" value="Znf_RING/FYVE/PHD"/>
</dbReference>
<name>A0A1V0SF43_9VIRU</name>
<dbReference type="InterPro" id="IPR003613">
    <property type="entry name" value="Ubox_domain"/>
</dbReference>
<proteinExistence type="predicted"/>
<protein>
    <submittedName>
        <fullName evidence="2">U-box domain protein</fullName>
    </submittedName>
</protein>
<organism evidence="2">
    <name type="scientific">Hokovirus HKV1</name>
    <dbReference type="NCBI Taxonomy" id="1977638"/>
    <lineage>
        <taxon>Viruses</taxon>
        <taxon>Varidnaviria</taxon>
        <taxon>Bamfordvirae</taxon>
        <taxon>Nucleocytoviricota</taxon>
        <taxon>Megaviricetes</taxon>
        <taxon>Imitervirales</taxon>
        <taxon>Mimiviridae</taxon>
        <taxon>Klosneuvirinae</taxon>
        <taxon>Hokovirus</taxon>
    </lineage>
</organism>
<dbReference type="EMBL" id="KY684103">
    <property type="protein sequence ID" value="ARF10337.1"/>
    <property type="molecule type" value="Genomic_DNA"/>
</dbReference>
<dbReference type="SUPFAM" id="SSF57850">
    <property type="entry name" value="RING/U-box"/>
    <property type="match status" value="1"/>
</dbReference>
<accession>A0A1V0SF43</accession>
<dbReference type="Pfam" id="PF04564">
    <property type="entry name" value="U-box"/>
    <property type="match status" value="1"/>
</dbReference>
<gene>
    <name evidence="2" type="ORF">Hokovirus_1_216</name>
</gene>
<sequence length="601" mass="72333">MELVQHFTCPITRSIFKNPVLLVQDNIVYEKEAIENWLNNNKTSPITRTVIPKNYDLIRLINYENIIEAMLTANPELASEQYKPIKKHRDNREEFETIINNNSYNDIKNFVEFDINLILENYPHILFYNLETTEYILENNKYQLKKEIFHILFELYNSKPEYVTYKFLFIRYLKFSNNDHIFNNDIILDAINKSNFDIIKNYKNFDLNKLCDYQILINLCKDDPEHIKCIKYLMQFEKTGKENLTEFLFDSILYKDASKFLFFQQLFNTKFTIAEIEKIIVNHEKFDTINFDIIINSILVIGIETNTKLVSSGYWNFFNSNNSDRTNKNLRKIIIKYYDTIKFEYGLVLFKYMLSYIFRNFRDFEDKKNIKYFYASNIIKQYMNVIEPRLFPLIDNTVINDILNLDLIYHNDISSNEDLIKEILLNYDFLPNIPLKWLLVYIKYGISNHYDKYFELIKNNKQFLNDNLGDYDIISDDYDNFKKYFDIFNNFEYIDKILINKKPYITDIINSHLSEETKINIMTNLLSSDFLTKKTYIVILEYYPKILNQNIINKALKKILRHEIIISKEKKTAYENCVLIMENTIDAIYKMPQSSQNFLYY</sequence>
<dbReference type="GO" id="GO:0004842">
    <property type="term" value="F:ubiquitin-protein transferase activity"/>
    <property type="evidence" value="ECO:0007669"/>
    <property type="project" value="InterPro"/>
</dbReference>
<dbReference type="PROSITE" id="PS51698">
    <property type="entry name" value="U_BOX"/>
    <property type="match status" value="1"/>
</dbReference>
<dbReference type="PANTHER" id="PTHR46573:SF1">
    <property type="entry name" value="WD REPEAT, SAM AND U-BOX DOMAIN-CONTAINING PROTEIN 1"/>
    <property type="match status" value="1"/>
</dbReference>
<feature type="domain" description="U-box" evidence="1">
    <location>
        <begin position="2"/>
        <end position="77"/>
    </location>
</feature>
<evidence type="ECO:0000313" key="2">
    <source>
        <dbReference type="EMBL" id="ARF10337.1"/>
    </source>
</evidence>
<dbReference type="SMART" id="SM00504">
    <property type="entry name" value="Ubox"/>
    <property type="match status" value="1"/>
</dbReference>
<dbReference type="Gene3D" id="3.30.40.10">
    <property type="entry name" value="Zinc/RING finger domain, C3HC4 (zinc finger)"/>
    <property type="match status" value="1"/>
</dbReference>
<dbReference type="CDD" id="cd16655">
    <property type="entry name" value="RING-Ubox_WDSUB1-like"/>
    <property type="match status" value="1"/>
</dbReference>
<dbReference type="InterPro" id="IPR052085">
    <property type="entry name" value="WD-SAM-U-box"/>
</dbReference>
<dbReference type="GO" id="GO:0016567">
    <property type="term" value="P:protein ubiquitination"/>
    <property type="evidence" value="ECO:0007669"/>
    <property type="project" value="InterPro"/>
</dbReference>
<dbReference type="PANTHER" id="PTHR46573">
    <property type="entry name" value="WD REPEAT, SAM AND U-BOX DOMAIN-CONTAINING PROTEIN 1"/>
    <property type="match status" value="1"/>
</dbReference>
<evidence type="ECO:0000259" key="1">
    <source>
        <dbReference type="PROSITE" id="PS51698"/>
    </source>
</evidence>
<reference evidence="2" key="1">
    <citation type="journal article" date="2017" name="Science">
        <title>Giant viruses with an expanded complement of translation system components.</title>
        <authorList>
            <person name="Schulz F."/>
            <person name="Yutin N."/>
            <person name="Ivanova N.N."/>
            <person name="Ortega D.R."/>
            <person name="Lee T.K."/>
            <person name="Vierheilig J."/>
            <person name="Daims H."/>
            <person name="Horn M."/>
            <person name="Wagner M."/>
            <person name="Jensen G.J."/>
            <person name="Kyrpides N.C."/>
            <person name="Koonin E.V."/>
            <person name="Woyke T."/>
        </authorList>
    </citation>
    <scope>NUCLEOTIDE SEQUENCE</scope>
    <source>
        <strain evidence="2">HKV1</strain>
    </source>
</reference>